<dbReference type="PANTHER" id="PTHR47186:SF63">
    <property type="entry name" value="C-JID DOMAIN-CONTAINING PROTEIN"/>
    <property type="match status" value="1"/>
</dbReference>
<organism evidence="2 3">
    <name type="scientific">Stylosanthes scabra</name>
    <dbReference type="NCBI Taxonomy" id="79078"/>
    <lineage>
        <taxon>Eukaryota</taxon>
        <taxon>Viridiplantae</taxon>
        <taxon>Streptophyta</taxon>
        <taxon>Embryophyta</taxon>
        <taxon>Tracheophyta</taxon>
        <taxon>Spermatophyta</taxon>
        <taxon>Magnoliopsida</taxon>
        <taxon>eudicotyledons</taxon>
        <taxon>Gunneridae</taxon>
        <taxon>Pentapetalae</taxon>
        <taxon>rosids</taxon>
        <taxon>fabids</taxon>
        <taxon>Fabales</taxon>
        <taxon>Fabaceae</taxon>
        <taxon>Papilionoideae</taxon>
        <taxon>50 kb inversion clade</taxon>
        <taxon>dalbergioids sensu lato</taxon>
        <taxon>Dalbergieae</taxon>
        <taxon>Pterocarpus clade</taxon>
        <taxon>Stylosanthes</taxon>
    </lineage>
</organism>
<dbReference type="SUPFAM" id="SSF52058">
    <property type="entry name" value="L domain-like"/>
    <property type="match status" value="1"/>
</dbReference>
<gene>
    <name evidence="2" type="ORF">PIB30_068127</name>
</gene>
<proteinExistence type="predicted"/>
<feature type="domain" description="R13L1/DRL21-like LRR repeat region" evidence="1">
    <location>
        <begin position="1"/>
        <end position="50"/>
    </location>
</feature>
<dbReference type="InterPro" id="IPR056789">
    <property type="entry name" value="LRR_R13L1-DRL21"/>
</dbReference>
<accession>A0ABU6VR35</accession>
<sequence>GYRGTMFPDWVGQSSYHNMTKLVLRGCKNCWVLPPSLGQLPSLMDLRLEGFDMVKKIGAEFYKADGTRHRNQVTPFRSLKYLSFSNMGCWEEWESFECDDDDHAPFPQLETLQIWKCPKLRGDLPTFLPSLKTLDISGCSELGCDLPRAPIIRSLRIYGKQEARMRELSLSMLETLHVNGEHLVECVFDAMTHTQPTSLTELWISNCSSVVSFAGDSLPPSLRRLYIFDCKNVEFPMQHQQHHSLQRLVIHNSCDSLTSFAFPAFPNLNNLRIEGRENLTSLEELSQSQSLRQLSIERCPKLEKISLPASLNSLSISECPLLEGHIERKDPHIWQTISRIPAISVNGKRILNDSTS</sequence>
<dbReference type="EMBL" id="JASCZI010151759">
    <property type="protein sequence ID" value="MED6174333.1"/>
    <property type="molecule type" value="Genomic_DNA"/>
</dbReference>
<dbReference type="Proteomes" id="UP001341840">
    <property type="component" value="Unassembled WGS sequence"/>
</dbReference>
<dbReference type="PANTHER" id="PTHR47186">
    <property type="entry name" value="LEUCINE-RICH REPEAT-CONTAINING PROTEIN 57"/>
    <property type="match status" value="1"/>
</dbReference>
<evidence type="ECO:0000259" key="1">
    <source>
        <dbReference type="Pfam" id="PF25019"/>
    </source>
</evidence>
<comment type="caution">
    <text evidence="2">The sequence shown here is derived from an EMBL/GenBank/DDBJ whole genome shotgun (WGS) entry which is preliminary data.</text>
</comment>
<reference evidence="2 3" key="1">
    <citation type="journal article" date="2023" name="Plants (Basel)">
        <title>Bridging the Gap: Combining Genomics and Transcriptomics Approaches to Understand Stylosanthes scabra, an Orphan Legume from the Brazilian Caatinga.</title>
        <authorList>
            <person name="Ferreira-Neto J.R.C."/>
            <person name="da Silva M.D."/>
            <person name="Binneck E."/>
            <person name="de Melo N.F."/>
            <person name="da Silva R.H."/>
            <person name="de Melo A.L.T.M."/>
            <person name="Pandolfi V."/>
            <person name="Bustamante F.O."/>
            <person name="Brasileiro-Vidal A.C."/>
            <person name="Benko-Iseppon A.M."/>
        </authorList>
    </citation>
    <scope>NUCLEOTIDE SEQUENCE [LARGE SCALE GENOMIC DNA]</scope>
    <source>
        <tissue evidence="2">Leaves</tissue>
    </source>
</reference>
<dbReference type="Pfam" id="PF25019">
    <property type="entry name" value="LRR_R13L1-DRL21"/>
    <property type="match status" value="1"/>
</dbReference>
<protein>
    <recommendedName>
        <fullName evidence="1">R13L1/DRL21-like LRR repeat region domain-containing protein</fullName>
    </recommendedName>
</protein>
<feature type="non-terminal residue" evidence="2">
    <location>
        <position position="1"/>
    </location>
</feature>
<dbReference type="InterPro" id="IPR032675">
    <property type="entry name" value="LRR_dom_sf"/>
</dbReference>
<dbReference type="Gene3D" id="3.80.10.10">
    <property type="entry name" value="Ribonuclease Inhibitor"/>
    <property type="match status" value="2"/>
</dbReference>
<name>A0ABU6VR35_9FABA</name>
<evidence type="ECO:0000313" key="3">
    <source>
        <dbReference type="Proteomes" id="UP001341840"/>
    </source>
</evidence>
<keyword evidence="3" id="KW-1185">Reference proteome</keyword>
<evidence type="ECO:0000313" key="2">
    <source>
        <dbReference type="EMBL" id="MED6174333.1"/>
    </source>
</evidence>